<evidence type="ECO:0000256" key="4">
    <source>
        <dbReference type="ARBA" id="ARBA00022679"/>
    </source>
</evidence>
<dbReference type="InterPro" id="IPR010559">
    <property type="entry name" value="Sig_transdc_His_kin_internal"/>
</dbReference>
<dbReference type="AlphaFoldDB" id="A0A0R1XID0"/>
<dbReference type="GO" id="GO:0005886">
    <property type="term" value="C:plasma membrane"/>
    <property type="evidence" value="ECO:0007669"/>
    <property type="project" value="UniProtKB-SubCell"/>
</dbReference>
<dbReference type="Gene3D" id="6.10.340.10">
    <property type="match status" value="1"/>
</dbReference>
<proteinExistence type="predicted"/>
<evidence type="ECO:0000313" key="14">
    <source>
        <dbReference type="EMBL" id="KRM29968.1"/>
    </source>
</evidence>
<dbReference type="InterPro" id="IPR003660">
    <property type="entry name" value="HAMP_dom"/>
</dbReference>
<dbReference type="GO" id="GO:0005524">
    <property type="term" value="F:ATP binding"/>
    <property type="evidence" value="ECO:0007669"/>
    <property type="project" value="UniProtKB-KW"/>
</dbReference>
<comment type="caution">
    <text evidence="14">The sequence shown here is derived from an EMBL/GenBank/DDBJ whole genome shotgun (WGS) entry which is preliminary data.</text>
</comment>
<dbReference type="Pfam" id="PF06580">
    <property type="entry name" value="His_kinase"/>
    <property type="match status" value="1"/>
</dbReference>
<organism evidence="14 15">
    <name type="scientific">Schleiferilactobacillus harbinensis DSM 16991</name>
    <dbReference type="NCBI Taxonomy" id="1122147"/>
    <lineage>
        <taxon>Bacteria</taxon>
        <taxon>Bacillati</taxon>
        <taxon>Bacillota</taxon>
        <taxon>Bacilli</taxon>
        <taxon>Lactobacillales</taxon>
        <taxon>Lactobacillaceae</taxon>
        <taxon>Schleiferilactobacillus</taxon>
    </lineage>
</organism>
<keyword evidence="11 12" id="KW-0472">Membrane</keyword>
<dbReference type="PANTHER" id="PTHR34220">
    <property type="entry name" value="SENSOR HISTIDINE KINASE YPDA"/>
    <property type="match status" value="1"/>
</dbReference>
<keyword evidence="8" id="KW-0067">ATP-binding</keyword>
<evidence type="ECO:0000256" key="5">
    <source>
        <dbReference type="ARBA" id="ARBA00022692"/>
    </source>
</evidence>
<dbReference type="RefSeq" id="WP_027827994.1">
    <property type="nucleotide sequence ID" value="NZ_AUEH01000010.1"/>
</dbReference>
<dbReference type="GO" id="GO:0000155">
    <property type="term" value="F:phosphorelay sensor kinase activity"/>
    <property type="evidence" value="ECO:0007669"/>
    <property type="project" value="InterPro"/>
</dbReference>
<keyword evidence="5 12" id="KW-0812">Transmembrane</keyword>
<feature type="transmembrane region" description="Helical" evidence="12">
    <location>
        <begin position="12"/>
        <end position="32"/>
    </location>
</feature>
<evidence type="ECO:0000256" key="8">
    <source>
        <dbReference type="ARBA" id="ARBA00022840"/>
    </source>
</evidence>
<dbReference type="eggNOG" id="COG2972">
    <property type="taxonomic scope" value="Bacteria"/>
</dbReference>
<dbReference type="PROSITE" id="PS50885">
    <property type="entry name" value="HAMP"/>
    <property type="match status" value="1"/>
</dbReference>
<keyword evidence="9 12" id="KW-1133">Transmembrane helix</keyword>
<keyword evidence="7 14" id="KW-0418">Kinase</keyword>
<dbReference type="InterPro" id="IPR036890">
    <property type="entry name" value="HATPase_C_sf"/>
</dbReference>
<accession>A0A0R1XID0</accession>
<name>A0A0R1XID0_9LACO</name>
<feature type="transmembrane region" description="Helical" evidence="12">
    <location>
        <begin position="266"/>
        <end position="292"/>
    </location>
</feature>
<sequence length="575" mass="64656">MHASFRRLVRIYIMILAACTVLVAGLAGFLQIRSFDHTLAQNQDLAVNRVGETIERYQNLTNDFATQLAATADDLANVDVFFHASLADYATYAIDHSQGSQYFFLPNEVTTLLIRYPMITKLRIQVPNSNETYVVTQKEKGGSLVREQQDITGFTLTAPLINSITLKNAGTLSLTFDPDYLRRDLTQLHTQAHLQVAVVSDTNRLLFHYVDSQVIASNERKVATTATKGSLQELLQSQAYQGRMEPLGTNNAVAVLVNSDAHRNQLWGLLAPILTLAAVMLGILILSLFLTFRRYQTQLTAMIQKMHQIGKGQLGERLAKTGNNDDLNVLATGVNDMLTEINQYVYQIYQLKIAQQDANMKALQAQINPHFMYNTLEYIRMAALDAGQRDLAQVVFSFASLLRNNTDQGPTATLGDELRFIEKYIYLYQVRYPKQLAYQIRVPDDLQQLVMPKFTLQPLVENYFVHGVNFARQDNAISITARHVGDHVEVAVINNGQSLSEAELLRVNQHIVQPIEGPPQSIGLQNVYARLAQFFGDSVALTLHRNAYGGITTTVVFRPRYQKGEEQHDRHDPGR</sequence>
<evidence type="ECO:0000256" key="11">
    <source>
        <dbReference type="ARBA" id="ARBA00023136"/>
    </source>
</evidence>
<dbReference type="Proteomes" id="UP000050949">
    <property type="component" value="Unassembled WGS sequence"/>
</dbReference>
<dbReference type="EMBL" id="AZFW01000008">
    <property type="protein sequence ID" value="KRM29968.1"/>
    <property type="molecule type" value="Genomic_DNA"/>
</dbReference>
<dbReference type="PATRIC" id="fig|1122147.4.peg.162"/>
<comment type="subcellular location">
    <subcellularLocation>
        <location evidence="1">Cell membrane</location>
        <topology evidence="1">Multi-pass membrane protein</topology>
    </subcellularLocation>
</comment>
<keyword evidence="2" id="KW-1003">Cell membrane</keyword>
<evidence type="ECO:0000256" key="10">
    <source>
        <dbReference type="ARBA" id="ARBA00023012"/>
    </source>
</evidence>
<dbReference type="InterPro" id="IPR050640">
    <property type="entry name" value="Bact_2-comp_sensor_kinase"/>
</dbReference>
<dbReference type="OrthoDB" id="9776552at2"/>
<keyword evidence="10" id="KW-0902">Two-component regulatory system</keyword>
<protein>
    <submittedName>
        <fullName evidence="14">Histidine protein kinase</fullName>
    </submittedName>
</protein>
<dbReference type="Gene3D" id="3.30.565.10">
    <property type="entry name" value="Histidine kinase-like ATPase, C-terminal domain"/>
    <property type="match status" value="1"/>
</dbReference>
<keyword evidence="3" id="KW-0597">Phosphoprotein</keyword>
<evidence type="ECO:0000256" key="7">
    <source>
        <dbReference type="ARBA" id="ARBA00022777"/>
    </source>
</evidence>
<evidence type="ECO:0000259" key="13">
    <source>
        <dbReference type="PROSITE" id="PS50885"/>
    </source>
</evidence>
<evidence type="ECO:0000256" key="2">
    <source>
        <dbReference type="ARBA" id="ARBA00022475"/>
    </source>
</evidence>
<evidence type="ECO:0000256" key="12">
    <source>
        <dbReference type="SAM" id="Phobius"/>
    </source>
</evidence>
<feature type="domain" description="HAMP" evidence="13">
    <location>
        <begin position="293"/>
        <end position="346"/>
    </location>
</feature>
<keyword evidence="6" id="KW-0547">Nucleotide-binding</keyword>
<dbReference type="SUPFAM" id="SSF55874">
    <property type="entry name" value="ATPase domain of HSP90 chaperone/DNA topoisomerase II/histidine kinase"/>
    <property type="match status" value="1"/>
</dbReference>
<evidence type="ECO:0000256" key="3">
    <source>
        <dbReference type="ARBA" id="ARBA00022553"/>
    </source>
</evidence>
<evidence type="ECO:0000313" key="15">
    <source>
        <dbReference type="Proteomes" id="UP000050949"/>
    </source>
</evidence>
<dbReference type="SUPFAM" id="SSF158472">
    <property type="entry name" value="HAMP domain-like"/>
    <property type="match status" value="1"/>
</dbReference>
<dbReference type="PANTHER" id="PTHR34220:SF11">
    <property type="entry name" value="SENSOR PROTEIN KINASE HPTS"/>
    <property type="match status" value="1"/>
</dbReference>
<evidence type="ECO:0000256" key="1">
    <source>
        <dbReference type="ARBA" id="ARBA00004651"/>
    </source>
</evidence>
<gene>
    <name evidence="14" type="ORF">FC91_GL000160</name>
</gene>
<evidence type="ECO:0000256" key="6">
    <source>
        <dbReference type="ARBA" id="ARBA00022741"/>
    </source>
</evidence>
<dbReference type="SMART" id="SM00304">
    <property type="entry name" value="HAMP"/>
    <property type="match status" value="1"/>
</dbReference>
<reference evidence="14 15" key="1">
    <citation type="journal article" date="2015" name="Genome Announc.">
        <title>Expanding the biotechnology potential of lactobacilli through comparative genomics of 213 strains and associated genera.</title>
        <authorList>
            <person name="Sun Z."/>
            <person name="Harris H.M."/>
            <person name="McCann A."/>
            <person name="Guo C."/>
            <person name="Argimon S."/>
            <person name="Zhang W."/>
            <person name="Yang X."/>
            <person name="Jeffery I.B."/>
            <person name="Cooney J.C."/>
            <person name="Kagawa T.F."/>
            <person name="Liu W."/>
            <person name="Song Y."/>
            <person name="Salvetti E."/>
            <person name="Wrobel A."/>
            <person name="Rasinkangas P."/>
            <person name="Parkhill J."/>
            <person name="Rea M.C."/>
            <person name="O'Sullivan O."/>
            <person name="Ritari J."/>
            <person name="Douillard F.P."/>
            <person name="Paul Ross R."/>
            <person name="Yang R."/>
            <person name="Briner A.E."/>
            <person name="Felis G.E."/>
            <person name="de Vos W.M."/>
            <person name="Barrangou R."/>
            <person name="Klaenhammer T.R."/>
            <person name="Caufield P.W."/>
            <person name="Cui Y."/>
            <person name="Zhang H."/>
            <person name="O'Toole P.W."/>
        </authorList>
    </citation>
    <scope>NUCLEOTIDE SEQUENCE [LARGE SCALE GENOMIC DNA]</scope>
    <source>
        <strain evidence="14 15">DSM 16991</strain>
    </source>
</reference>
<keyword evidence="4" id="KW-0808">Transferase</keyword>
<evidence type="ECO:0000256" key="9">
    <source>
        <dbReference type="ARBA" id="ARBA00022989"/>
    </source>
</evidence>